<comment type="caution">
    <text evidence="2">The sequence shown here is derived from an EMBL/GenBank/DDBJ whole genome shotgun (WGS) entry which is preliminary data.</text>
</comment>
<keyword evidence="2" id="KW-0548">Nucleotidyltransferase</keyword>
<protein>
    <submittedName>
        <fullName evidence="2">GGDEF domain-containing protein</fullName>
        <ecNumber evidence="2">2.7.7.65</ecNumber>
    </submittedName>
</protein>
<dbReference type="NCBIfam" id="TIGR00254">
    <property type="entry name" value="GGDEF"/>
    <property type="match status" value="1"/>
</dbReference>
<dbReference type="InterPro" id="IPR029787">
    <property type="entry name" value="Nucleotide_cyclase"/>
</dbReference>
<dbReference type="Pfam" id="PF00990">
    <property type="entry name" value="GGDEF"/>
    <property type="match status" value="1"/>
</dbReference>
<dbReference type="EC" id="2.7.7.65" evidence="2"/>
<evidence type="ECO:0000259" key="1">
    <source>
        <dbReference type="PROSITE" id="PS50887"/>
    </source>
</evidence>
<dbReference type="Gene3D" id="3.30.70.270">
    <property type="match status" value="1"/>
</dbReference>
<dbReference type="EMBL" id="JBEWZI010000006">
    <property type="protein sequence ID" value="MET7013989.1"/>
    <property type="molecule type" value="Genomic_DNA"/>
</dbReference>
<gene>
    <name evidence="2" type="ORF">ABXR19_07290</name>
</gene>
<dbReference type="PANTHER" id="PTHR46663:SF2">
    <property type="entry name" value="GGDEF DOMAIN-CONTAINING PROTEIN"/>
    <property type="match status" value="1"/>
</dbReference>
<dbReference type="InterPro" id="IPR000160">
    <property type="entry name" value="GGDEF_dom"/>
</dbReference>
<dbReference type="InterPro" id="IPR043128">
    <property type="entry name" value="Rev_trsase/Diguanyl_cyclase"/>
</dbReference>
<dbReference type="PROSITE" id="PS50887">
    <property type="entry name" value="GGDEF"/>
    <property type="match status" value="1"/>
</dbReference>
<sequence>MQKNKAARLLKSPSPANSLTQVLGQSERVKDIVEECADGLSSVNAGIKRELQDGEISPGIETALEESETIEGKVQDASKALSLVNLALTEEVQERTILQERLAAAEKQSDEALYASLHDPLTGLPNRVLFNDRLEHGLAHAKRNGISLVVMFLDLDDFKRINDTHGHEVGDIVLTTIAGRIKQASRDEDTVCRHGGDEFLCLLAEIRNERDITAIADKIIAMVNVPCDIQVRDITLSLVIQPSIGIAIFPADGTTADALIANADKAMYQAKRNKSGYALFGNLAVSPD</sequence>
<dbReference type="InterPro" id="IPR052163">
    <property type="entry name" value="DGC-Regulatory_Protein"/>
</dbReference>
<dbReference type="GO" id="GO:0052621">
    <property type="term" value="F:diguanylate cyclase activity"/>
    <property type="evidence" value="ECO:0007669"/>
    <property type="project" value="UniProtKB-EC"/>
</dbReference>
<accession>A0ABV2TJ89</accession>
<dbReference type="PANTHER" id="PTHR46663">
    <property type="entry name" value="DIGUANYLATE CYCLASE DGCT-RELATED"/>
    <property type="match status" value="1"/>
</dbReference>
<evidence type="ECO:0000313" key="2">
    <source>
        <dbReference type="EMBL" id="MET7013989.1"/>
    </source>
</evidence>
<dbReference type="SMART" id="SM00267">
    <property type="entry name" value="GGDEF"/>
    <property type="match status" value="1"/>
</dbReference>
<keyword evidence="2" id="KW-0808">Transferase</keyword>
<dbReference type="SUPFAM" id="SSF55073">
    <property type="entry name" value="Nucleotide cyclase"/>
    <property type="match status" value="1"/>
</dbReference>
<dbReference type="CDD" id="cd01949">
    <property type="entry name" value="GGDEF"/>
    <property type="match status" value="1"/>
</dbReference>
<dbReference type="Proteomes" id="UP001549691">
    <property type="component" value="Unassembled WGS sequence"/>
</dbReference>
<dbReference type="RefSeq" id="WP_354600449.1">
    <property type="nucleotide sequence ID" value="NZ_JBEWZI010000006.1"/>
</dbReference>
<evidence type="ECO:0000313" key="3">
    <source>
        <dbReference type="Proteomes" id="UP001549691"/>
    </source>
</evidence>
<name>A0ABV2TJ89_9RHOO</name>
<organism evidence="2 3">
    <name type="scientific">Uliginosibacterium flavum</name>
    <dbReference type="NCBI Taxonomy" id="1396831"/>
    <lineage>
        <taxon>Bacteria</taxon>
        <taxon>Pseudomonadati</taxon>
        <taxon>Pseudomonadota</taxon>
        <taxon>Betaproteobacteria</taxon>
        <taxon>Rhodocyclales</taxon>
        <taxon>Zoogloeaceae</taxon>
        <taxon>Uliginosibacterium</taxon>
    </lineage>
</organism>
<proteinExistence type="predicted"/>
<feature type="domain" description="GGDEF" evidence="1">
    <location>
        <begin position="146"/>
        <end position="282"/>
    </location>
</feature>
<reference evidence="2 3" key="1">
    <citation type="submission" date="2024-07" db="EMBL/GenBank/DDBJ databases">
        <title>Uliginosibacterium flavum JJ3220;KACC:17644.</title>
        <authorList>
            <person name="Kim M.K."/>
        </authorList>
    </citation>
    <scope>NUCLEOTIDE SEQUENCE [LARGE SCALE GENOMIC DNA]</scope>
    <source>
        <strain evidence="2 3">KACC:17644</strain>
    </source>
</reference>
<keyword evidence="3" id="KW-1185">Reference proteome</keyword>